<evidence type="ECO:0000256" key="3">
    <source>
        <dbReference type="ARBA" id="ARBA00022448"/>
    </source>
</evidence>
<dbReference type="AlphaFoldDB" id="A0A8B7PND4"/>
<dbReference type="SUPFAM" id="SSF103506">
    <property type="entry name" value="Mitochondrial carrier"/>
    <property type="match status" value="1"/>
</dbReference>
<feature type="repeat" description="Solcar" evidence="9">
    <location>
        <begin position="1"/>
        <end position="70"/>
    </location>
</feature>
<comment type="subcellular location">
    <subcellularLocation>
        <location evidence="1">Mitochondrion membrane</location>
        <topology evidence="1">Multi-pass membrane protein</topology>
    </subcellularLocation>
</comment>
<evidence type="ECO:0000313" key="12">
    <source>
        <dbReference type="Proteomes" id="UP000694843"/>
    </source>
</evidence>
<protein>
    <submittedName>
        <fullName evidence="13">Solute carrier family 25 member 45-like</fullName>
    </submittedName>
</protein>
<dbReference type="InterPro" id="IPR018108">
    <property type="entry name" value="MCP_transmembrane"/>
</dbReference>
<evidence type="ECO:0000256" key="9">
    <source>
        <dbReference type="PROSITE-ProRule" id="PRU00282"/>
    </source>
</evidence>
<dbReference type="RefSeq" id="XP_018027713.2">
    <property type="nucleotide sequence ID" value="XM_018172224.2"/>
</dbReference>
<keyword evidence="4 9" id="KW-0812">Transmembrane</keyword>
<keyword evidence="12" id="KW-1185">Reference proteome</keyword>
<dbReference type="Gene3D" id="1.50.40.10">
    <property type="entry name" value="Mitochondrial carrier domain"/>
    <property type="match status" value="1"/>
</dbReference>
<organism evidence="12 13">
    <name type="scientific">Hyalella azteca</name>
    <name type="common">Amphipod</name>
    <dbReference type="NCBI Taxonomy" id="294128"/>
    <lineage>
        <taxon>Eukaryota</taxon>
        <taxon>Metazoa</taxon>
        <taxon>Ecdysozoa</taxon>
        <taxon>Arthropoda</taxon>
        <taxon>Crustacea</taxon>
        <taxon>Multicrustacea</taxon>
        <taxon>Malacostraca</taxon>
        <taxon>Eumalacostraca</taxon>
        <taxon>Peracarida</taxon>
        <taxon>Amphipoda</taxon>
        <taxon>Senticaudata</taxon>
        <taxon>Talitrida</taxon>
        <taxon>Talitroidea</taxon>
        <taxon>Hyalellidae</taxon>
        <taxon>Hyalella</taxon>
    </lineage>
</organism>
<evidence type="ECO:0000256" key="11">
    <source>
        <dbReference type="SAM" id="Phobius"/>
    </source>
</evidence>
<dbReference type="Proteomes" id="UP000694843">
    <property type="component" value="Unplaced"/>
</dbReference>
<evidence type="ECO:0000256" key="4">
    <source>
        <dbReference type="ARBA" id="ARBA00022692"/>
    </source>
</evidence>
<evidence type="ECO:0000256" key="8">
    <source>
        <dbReference type="ARBA" id="ARBA00023136"/>
    </source>
</evidence>
<feature type="non-terminal residue" evidence="13">
    <location>
        <position position="112"/>
    </location>
</feature>
<name>A0A8B7PND4_HYAAZ</name>
<comment type="similarity">
    <text evidence="2 10">Belongs to the mitochondrial carrier (TC 2.A.29) family.</text>
</comment>
<dbReference type="KEGG" id="hazt:108682957"/>
<dbReference type="PROSITE" id="PS50920">
    <property type="entry name" value="SOLCAR"/>
    <property type="match status" value="1"/>
</dbReference>
<dbReference type="OrthoDB" id="1924968at2759"/>
<reference evidence="13" key="1">
    <citation type="submission" date="2025-08" db="UniProtKB">
        <authorList>
            <consortium name="RefSeq"/>
        </authorList>
    </citation>
    <scope>IDENTIFICATION</scope>
    <source>
        <tissue evidence="13">Whole organism</tissue>
    </source>
</reference>
<evidence type="ECO:0000256" key="6">
    <source>
        <dbReference type="ARBA" id="ARBA00022989"/>
    </source>
</evidence>
<sequence length="112" mass="11852">GCAGLLVGHPMDTIKVRQQALGNVSAISGISRTFKYEGVRGFYKGMGFPLLATGTLNAVFFGVYGNCMRALHKGKEKPSLTEVFLSGCAGGVVQLSVACPVDLVKIKMQLQT</sequence>
<keyword evidence="3 10" id="KW-0813">Transport</keyword>
<evidence type="ECO:0000256" key="5">
    <source>
        <dbReference type="ARBA" id="ARBA00022737"/>
    </source>
</evidence>
<dbReference type="InterPro" id="IPR050567">
    <property type="entry name" value="Mitochondrial_Carrier"/>
</dbReference>
<feature type="transmembrane region" description="Helical" evidence="11">
    <location>
        <begin position="46"/>
        <end position="67"/>
    </location>
</feature>
<evidence type="ECO:0000313" key="13">
    <source>
        <dbReference type="RefSeq" id="XP_018027713.2"/>
    </source>
</evidence>
<keyword evidence="5" id="KW-0677">Repeat</keyword>
<dbReference type="GO" id="GO:0031966">
    <property type="term" value="C:mitochondrial membrane"/>
    <property type="evidence" value="ECO:0007669"/>
    <property type="project" value="UniProtKB-SubCell"/>
</dbReference>
<dbReference type="PANTHER" id="PTHR45624:SF10">
    <property type="entry name" value="SLC (SOLUTE CARRIER) HOMOLOG"/>
    <property type="match status" value="1"/>
</dbReference>
<evidence type="ECO:0000256" key="2">
    <source>
        <dbReference type="ARBA" id="ARBA00006375"/>
    </source>
</evidence>
<keyword evidence="8 9" id="KW-0472">Membrane</keyword>
<dbReference type="OMA" id="YCEPANR"/>
<keyword evidence="7" id="KW-0496">Mitochondrion</keyword>
<feature type="non-terminal residue" evidence="13">
    <location>
        <position position="1"/>
    </location>
</feature>
<evidence type="ECO:0000256" key="1">
    <source>
        <dbReference type="ARBA" id="ARBA00004225"/>
    </source>
</evidence>
<evidence type="ECO:0000256" key="7">
    <source>
        <dbReference type="ARBA" id="ARBA00023128"/>
    </source>
</evidence>
<accession>A0A8B7PND4</accession>
<dbReference type="Pfam" id="PF00153">
    <property type="entry name" value="Mito_carr"/>
    <property type="match status" value="2"/>
</dbReference>
<gene>
    <name evidence="13" type="primary">LOC108682957</name>
</gene>
<evidence type="ECO:0000256" key="10">
    <source>
        <dbReference type="RuleBase" id="RU000488"/>
    </source>
</evidence>
<keyword evidence="6 11" id="KW-1133">Transmembrane helix</keyword>
<dbReference type="GO" id="GO:0022857">
    <property type="term" value="F:transmembrane transporter activity"/>
    <property type="evidence" value="ECO:0007669"/>
    <property type="project" value="TreeGrafter"/>
</dbReference>
<dbReference type="PANTHER" id="PTHR45624">
    <property type="entry name" value="MITOCHONDRIAL BASIC AMINO ACIDS TRANSPORTER-RELATED"/>
    <property type="match status" value="1"/>
</dbReference>
<dbReference type="GeneID" id="108682957"/>
<proteinExistence type="inferred from homology"/>
<dbReference type="InterPro" id="IPR023395">
    <property type="entry name" value="MCP_dom_sf"/>
</dbReference>